<evidence type="ECO:0000313" key="1">
    <source>
        <dbReference type="Proteomes" id="UP000095283"/>
    </source>
</evidence>
<dbReference type="WBParaSite" id="Hba_02169">
    <property type="protein sequence ID" value="Hba_02169"/>
    <property type="gene ID" value="Hba_02169"/>
</dbReference>
<dbReference type="AlphaFoldDB" id="A0A1I7WBT1"/>
<protein>
    <submittedName>
        <fullName evidence="2">Transposase</fullName>
    </submittedName>
</protein>
<sequence length="58" mass="6536">MICGYKNRTTAVGQYHLVVALREQAAVRARSKKLFESDAILTAHQQFDSLEPEITSSR</sequence>
<proteinExistence type="predicted"/>
<keyword evidence="1" id="KW-1185">Reference proteome</keyword>
<name>A0A1I7WBT1_HETBA</name>
<evidence type="ECO:0000313" key="2">
    <source>
        <dbReference type="WBParaSite" id="Hba_02169"/>
    </source>
</evidence>
<accession>A0A1I7WBT1</accession>
<reference evidence="2" key="1">
    <citation type="submission" date="2016-11" db="UniProtKB">
        <authorList>
            <consortium name="WormBaseParasite"/>
        </authorList>
    </citation>
    <scope>IDENTIFICATION</scope>
</reference>
<organism evidence="1 2">
    <name type="scientific">Heterorhabditis bacteriophora</name>
    <name type="common">Entomopathogenic nematode worm</name>
    <dbReference type="NCBI Taxonomy" id="37862"/>
    <lineage>
        <taxon>Eukaryota</taxon>
        <taxon>Metazoa</taxon>
        <taxon>Ecdysozoa</taxon>
        <taxon>Nematoda</taxon>
        <taxon>Chromadorea</taxon>
        <taxon>Rhabditida</taxon>
        <taxon>Rhabditina</taxon>
        <taxon>Rhabditomorpha</taxon>
        <taxon>Strongyloidea</taxon>
        <taxon>Heterorhabditidae</taxon>
        <taxon>Heterorhabditis</taxon>
    </lineage>
</organism>
<dbReference type="Proteomes" id="UP000095283">
    <property type="component" value="Unplaced"/>
</dbReference>